<dbReference type="PANTHER" id="PTHR13767:SF2">
    <property type="entry name" value="PSEUDOURIDYLATE SYNTHASE TRUB1"/>
    <property type="match status" value="1"/>
</dbReference>
<sequence>MAQRACDCGYVSPRKPDADVPPGLLLVDKAGGMTSHDVVARARRVLSVRKVGHAGTLDPMATGLLVLGVGAATRLLGYVGGHDKTYEATIRFGQSTVTDDREGEVLATASTAHLDDDAIGAALSAQTGPLQQVPSSVSAVKVDGRRSYDRVRAGEDVELAARSVTVHRLDVHRIERPTPDLVDVDVTVSCTAGTYIRAIARDAGAALGVGGHLTALRRTASGPFSVDRAAPVEEAGAALAAGGGDGFLPLPLAATTVFPTRAVTEEEARAIGYGQRIPATGAADLHAAIDPEGRLVALLEDAGTSARVAVGFPAA</sequence>
<dbReference type="Pfam" id="PF09142">
    <property type="entry name" value="TruB_C"/>
    <property type="match status" value="1"/>
</dbReference>
<dbReference type="Pfam" id="PF01509">
    <property type="entry name" value="TruB_N"/>
    <property type="match status" value="1"/>
</dbReference>
<dbReference type="GO" id="GO:1990481">
    <property type="term" value="P:mRNA pseudouridine synthesis"/>
    <property type="evidence" value="ECO:0007669"/>
    <property type="project" value="TreeGrafter"/>
</dbReference>
<dbReference type="AlphaFoldDB" id="A0A286GC95"/>
<evidence type="ECO:0000256" key="4">
    <source>
        <dbReference type="ARBA" id="ARBA00023235"/>
    </source>
</evidence>
<comment type="similarity">
    <text evidence="2 5">Belongs to the pseudouridine synthase TruB family. Type 1 subfamily.</text>
</comment>
<dbReference type="Pfam" id="PF16198">
    <property type="entry name" value="TruB_C_2"/>
    <property type="match status" value="1"/>
</dbReference>
<evidence type="ECO:0000256" key="5">
    <source>
        <dbReference type="HAMAP-Rule" id="MF_01080"/>
    </source>
</evidence>
<dbReference type="SUPFAM" id="SSF55120">
    <property type="entry name" value="Pseudouridine synthase"/>
    <property type="match status" value="1"/>
</dbReference>
<name>A0A286GC95_9ACTN</name>
<dbReference type="InterPro" id="IPR015225">
    <property type="entry name" value="tRNA_psdUridine_synth_fam2_C"/>
</dbReference>
<protein>
    <recommendedName>
        <fullName evidence="5">tRNA pseudouridine synthase B</fullName>
        <ecNumber evidence="5">5.4.99.25</ecNumber>
    </recommendedName>
    <alternativeName>
        <fullName evidence="5">tRNA pseudouridine(55) synthase</fullName>
        <shortName evidence="5">Psi55 synthase</shortName>
    </alternativeName>
    <alternativeName>
        <fullName evidence="5">tRNA pseudouridylate synthase</fullName>
    </alternativeName>
    <alternativeName>
        <fullName evidence="5">tRNA-uridine isomerase</fullName>
    </alternativeName>
</protein>
<dbReference type="GO" id="GO:0003723">
    <property type="term" value="F:RNA binding"/>
    <property type="evidence" value="ECO:0007669"/>
    <property type="project" value="InterPro"/>
</dbReference>
<feature type="domain" description="Pseudouridine synthase II N-terminal" evidence="6">
    <location>
        <begin position="43"/>
        <end position="196"/>
    </location>
</feature>
<dbReference type="GO" id="GO:0031119">
    <property type="term" value="P:tRNA pseudouridine synthesis"/>
    <property type="evidence" value="ECO:0007669"/>
    <property type="project" value="UniProtKB-UniRule"/>
</dbReference>
<evidence type="ECO:0000259" key="8">
    <source>
        <dbReference type="Pfam" id="PF16198"/>
    </source>
</evidence>
<evidence type="ECO:0000313" key="10">
    <source>
        <dbReference type="Proteomes" id="UP000219482"/>
    </source>
</evidence>
<reference evidence="10" key="1">
    <citation type="submission" date="2017-09" db="EMBL/GenBank/DDBJ databases">
        <authorList>
            <person name="Varghese N."/>
            <person name="Submissions S."/>
        </authorList>
    </citation>
    <scope>NUCLEOTIDE SEQUENCE [LARGE SCALE GENOMIC DNA]</scope>
    <source>
        <strain evidence="10">DSM 44270</strain>
    </source>
</reference>
<dbReference type="CDD" id="cd02573">
    <property type="entry name" value="PseudoU_synth_EcTruB"/>
    <property type="match status" value="1"/>
</dbReference>
<dbReference type="SUPFAM" id="SSF88697">
    <property type="entry name" value="PUA domain-like"/>
    <property type="match status" value="1"/>
</dbReference>
<evidence type="ECO:0000256" key="3">
    <source>
        <dbReference type="ARBA" id="ARBA00022694"/>
    </source>
</evidence>
<dbReference type="OrthoDB" id="9802309at2"/>
<dbReference type="NCBIfam" id="TIGR00431">
    <property type="entry name" value="TruB"/>
    <property type="match status" value="1"/>
</dbReference>
<dbReference type="InterPro" id="IPR020103">
    <property type="entry name" value="PsdUridine_synth_cat_dom_sf"/>
</dbReference>
<dbReference type="EC" id="5.4.99.25" evidence="5"/>
<organism evidence="9 10">
    <name type="scientific">Blastococcus haudaquaticus</name>
    <dbReference type="NCBI Taxonomy" id="1938745"/>
    <lineage>
        <taxon>Bacteria</taxon>
        <taxon>Bacillati</taxon>
        <taxon>Actinomycetota</taxon>
        <taxon>Actinomycetes</taxon>
        <taxon>Geodermatophilales</taxon>
        <taxon>Geodermatophilaceae</taxon>
        <taxon>Blastococcus</taxon>
    </lineage>
</organism>
<feature type="domain" description="tRNA pseudouridylate synthase B C-terminal" evidence="8">
    <location>
        <begin position="197"/>
        <end position="233"/>
    </location>
</feature>
<dbReference type="Proteomes" id="UP000219482">
    <property type="component" value="Unassembled WGS sequence"/>
</dbReference>
<evidence type="ECO:0000256" key="2">
    <source>
        <dbReference type="ARBA" id="ARBA00005642"/>
    </source>
</evidence>
<dbReference type="InterPro" id="IPR014780">
    <property type="entry name" value="tRNA_psdUridine_synth_TruB"/>
</dbReference>
<evidence type="ECO:0000259" key="6">
    <source>
        <dbReference type="Pfam" id="PF01509"/>
    </source>
</evidence>
<dbReference type="PANTHER" id="PTHR13767">
    <property type="entry name" value="TRNA-PSEUDOURIDINE SYNTHASE"/>
    <property type="match status" value="1"/>
</dbReference>
<dbReference type="InterPro" id="IPR002501">
    <property type="entry name" value="PsdUridine_synth_N"/>
</dbReference>
<dbReference type="GO" id="GO:0160148">
    <property type="term" value="F:tRNA pseudouridine(55) synthase activity"/>
    <property type="evidence" value="ECO:0007669"/>
    <property type="project" value="UniProtKB-EC"/>
</dbReference>
<gene>
    <name evidence="5" type="primary">truB</name>
    <name evidence="9" type="ORF">SAMN06272739_0049</name>
</gene>
<feature type="domain" description="tRNA pseudouridine synthase II TruB subfamily 2 C-terminal" evidence="7">
    <location>
        <begin position="258"/>
        <end position="312"/>
    </location>
</feature>
<dbReference type="Gene3D" id="3.30.2350.10">
    <property type="entry name" value="Pseudouridine synthase"/>
    <property type="match status" value="1"/>
</dbReference>
<comment type="function">
    <text evidence="5">Responsible for synthesis of pseudouridine from uracil-55 in the psi GC loop of transfer RNAs.</text>
</comment>
<keyword evidence="4 5" id="KW-0413">Isomerase</keyword>
<evidence type="ECO:0000313" key="9">
    <source>
        <dbReference type="EMBL" id="SOD92866.1"/>
    </source>
</evidence>
<feature type="active site" description="Nucleophile" evidence="5">
    <location>
        <position position="58"/>
    </location>
</feature>
<dbReference type="HAMAP" id="MF_01080">
    <property type="entry name" value="TruB_bact"/>
    <property type="match status" value="1"/>
</dbReference>
<dbReference type="Gene3D" id="2.30.130.10">
    <property type="entry name" value="PUA domain"/>
    <property type="match status" value="1"/>
</dbReference>
<dbReference type="EMBL" id="OCNK01000001">
    <property type="protein sequence ID" value="SOD92866.1"/>
    <property type="molecule type" value="Genomic_DNA"/>
</dbReference>
<evidence type="ECO:0000259" key="7">
    <source>
        <dbReference type="Pfam" id="PF09142"/>
    </source>
</evidence>
<evidence type="ECO:0000256" key="1">
    <source>
        <dbReference type="ARBA" id="ARBA00000385"/>
    </source>
</evidence>
<keyword evidence="10" id="KW-1185">Reference proteome</keyword>
<dbReference type="InterPro" id="IPR015947">
    <property type="entry name" value="PUA-like_sf"/>
</dbReference>
<dbReference type="InterPro" id="IPR032819">
    <property type="entry name" value="TruB_C"/>
</dbReference>
<dbReference type="InterPro" id="IPR036974">
    <property type="entry name" value="PUA_sf"/>
</dbReference>
<proteinExistence type="inferred from homology"/>
<keyword evidence="3 5" id="KW-0819">tRNA processing</keyword>
<comment type="catalytic activity">
    <reaction evidence="1 5">
        <text>uridine(55) in tRNA = pseudouridine(55) in tRNA</text>
        <dbReference type="Rhea" id="RHEA:42532"/>
        <dbReference type="Rhea" id="RHEA-COMP:10101"/>
        <dbReference type="Rhea" id="RHEA-COMP:10102"/>
        <dbReference type="ChEBI" id="CHEBI:65314"/>
        <dbReference type="ChEBI" id="CHEBI:65315"/>
        <dbReference type="EC" id="5.4.99.25"/>
    </reaction>
</comment>
<accession>A0A286GC95</accession>